<evidence type="ECO:0000256" key="2">
    <source>
        <dbReference type="ARBA" id="ARBA00009877"/>
    </source>
</evidence>
<dbReference type="InterPro" id="IPR001708">
    <property type="entry name" value="YidC/ALB3/OXA1/COX18"/>
</dbReference>
<comment type="similarity">
    <text evidence="2">Belongs to the OXA1/ALB3/YidC family.</text>
</comment>
<dbReference type="GO" id="GO:0032979">
    <property type="term" value="P:protein insertion into mitochondrial inner membrane from matrix"/>
    <property type="evidence" value="ECO:0007669"/>
    <property type="project" value="TreeGrafter"/>
</dbReference>
<gene>
    <name evidence="6" type="ORF">BDV28DRAFT_138037</name>
</gene>
<evidence type="ECO:0000313" key="7">
    <source>
        <dbReference type="Proteomes" id="UP000327118"/>
    </source>
</evidence>
<dbReference type="PANTHER" id="PTHR12428">
    <property type="entry name" value="OXA1"/>
    <property type="match status" value="1"/>
</dbReference>
<dbReference type="GO" id="GO:0033617">
    <property type="term" value="P:mitochondrial respiratory chain complex IV assembly"/>
    <property type="evidence" value="ECO:0007669"/>
    <property type="project" value="TreeGrafter"/>
</dbReference>
<evidence type="ECO:0000256" key="4">
    <source>
        <dbReference type="ARBA" id="ARBA00022989"/>
    </source>
</evidence>
<reference evidence="7" key="1">
    <citation type="submission" date="2019-04" db="EMBL/GenBank/DDBJ databases">
        <title>Friends and foes A comparative genomics studyof 23 Aspergillus species from section Flavi.</title>
        <authorList>
            <consortium name="DOE Joint Genome Institute"/>
            <person name="Kjaerbolling I."/>
            <person name="Vesth T."/>
            <person name="Frisvad J.C."/>
            <person name="Nybo J.L."/>
            <person name="Theobald S."/>
            <person name="Kildgaard S."/>
            <person name="Isbrandt T."/>
            <person name="Kuo A."/>
            <person name="Sato A."/>
            <person name="Lyhne E.K."/>
            <person name="Kogle M.E."/>
            <person name="Wiebenga A."/>
            <person name="Kun R.S."/>
            <person name="Lubbers R.J."/>
            <person name="Makela M.R."/>
            <person name="Barry K."/>
            <person name="Chovatia M."/>
            <person name="Clum A."/>
            <person name="Daum C."/>
            <person name="Haridas S."/>
            <person name="He G."/>
            <person name="LaButti K."/>
            <person name="Lipzen A."/>
            <person name="Mondo S."/>
            <person name="Riley R."/>
            <person name="Salamov A."/>
            <person name="Simmons B.A."/>
            <person name="Magnuson J.K."/>
            <person name="Henrissat B."/>
            <person name="Mortensen U.H."/>
            <person name="Larsen T.O."/>
            <person name="Devries R.P."/>
            <person name="Grigoriev I.V."/>
            <person name="Machida M."/>
            <person name="Baker S.E."/>
            <person name="Andersen M.R."/>
        </authorList>
    </citation>
    <scope>NUCLEOTIDE SEQUENCE [LARGE SCALE GENOMIC DNA]</scope>
    <source>
        <strain evidence="7">CBS 553.77</strain>
    </source>
</reference>
<dbReference type="GO" id="GO:0032977">
    <property type="term" value="F:membrane insertase activity"/>
    <property type="evidence" value="ECO:0007669"/>
    <property type="project" value="InterPro"/>
</dbReference>
<evidence type="ECO:0000313" key="6">
    <source>
        <dbReference type="EMBL" id="KAE8350983.1"/>
    </source>
</evidence>
<dbReference type="PANTHER" id="PTHR12428:SF65">
    <property type="entry name" value="CYTOCHROME C OXIDASE ASSEMBLY PROTEIN COX18, MITOCHONDRIAL"/>
    <property type="match status" value="1"/>
</dbReference>
<evidence type="ECO:0000256" key="3">
    <source>
        <dbReference type="ARBA" id="ARBA00022692"/>
    </source>
</evidence>
<keyword evidence="5" id="KW-0472">Membrane</keyword>
<name>A0A5N6Z1B7_9EURO</name>
<organism evidence="6 7">
    <name type="scientific">Aspergillus coremiiformis</name>
    <dbReference type="NCBI Taxonomy" id="138285"/>
    <lineage>
        <taxon>Eukaryota</taxon>
        <taxon>Fungi</taxon>
        <taxon>Dikarya</taxon>
        <taxon>Ascomycota</taxon>
        <taxon>Pezizomycotina</taxon>
        <taxon>Eurotiomycetes</taxon>
        <taxon>Eurotiomycetidae</taxon>
        <taxon>Eurotiales</taxon>
        <taxon>Aspergillaceae</taxon>
        <taxon>Aspergillus</taxon>
        <taxon>Aspergillus subgen. Circumdati</taxon>
    </lineage>
</organism>
<keyword evidence="3" id="KW-0812">Transmembrane</keyword>
<evidence type="ECO:0000256" key="1">
    <source>
        <dbReference type="ARBA" id="ARBA00004141"/>
    </source>
</evidence>
<protein>
    <submittedName>
        <fullName evidence="6">Putative mitochondrial export translocase Oxa2</fullName>
    </submittedName>
</protein>
<comment type="subcellular location">
    <subcellularLocation>
        <location evidence="1">Membrane</location>
        <topology evidence="1">Multi-pass membrane protein</topology>
    </subcellularLocation>
</comment>
<proteinExistence type="inferred from homology"/>
<evidence type="ECO:0000256" key="5">
    <source>
        <dbReference type="ARBA" id="ARBA00023136"/>
    </source>
</evidence>
<keyword evidence="7" id="KW-1185">Reference proteome</keyword>
<keyword evidence="4" id="KW-1133">Transmembrane helix</keyword>
<sequence>MRPFHRSLRMPRKTTIQQIRHFHPTRPSPFISEVLDASSAFIQGVHSVSGLPWVISIPLTALIVRTTVAMPLQIYTKIQARKERDLLPLLFSWKAHHRKEMMEKKFGLASTSASFPEEDTLPLLKTMRNRKAILNKRWGIPRFWKPVNLLQLPIWISVMESLRAMSGNDRGLIPYFLSLVEPSTSDGATPLHLAVEPSLATEGAFWFPDLLAGDPTGILPAALTVSILLNLHIGWKPKLLRDTAELPKVQLYRSLIVRGVRTIVQLFALNIGVMSFFSEMPTALLLYWISSTNIATFQTFLLDKLMFRRTPLPPWKDLEILHIPRISSVSK</sequence>
<dbReference type="Proteomes" id="UP000327118">
    <property type="component" value="Unassembled WGS sequence"/>
</dbReference>
<dbReference type="GO" id="GO:0005743">
    <property type="term" value="C:mitochondrial inner membrane"/>
    <property type="evidence" value="ECO:0007669"/>
    <property type="project" value="TreeGrafter"/>
</dbReference>
<dbReference type="EMBL" id="ML739193">
    <property type="protein sequence ID" value="KAE8350983.1"/>
    <property type="molecule type" value="Genomic_DNA"/>
</dbReference>
<accession>A0A5N6Z1B7</accession>
<dbReference type="OrthoDB" id="2148490at2759"/>
<dbReference type="AlphaFoldDB" id="A0A5N6Z1B7"/>